<sequence>MLKKKPFDYSLTGCTNCRVDVITQDIQNNEPLVIGNYWIKKINPAVNLTIDELKIYDYERSSMQIYYDFLRDLHR</sequence>
<accession>A0A812F436</accession>
<dbReference type="EMBL" id="CAJNAQ010000002">
    <property type="protein sequence ID" value="CAE6486950.1"/>
    <property type="molecule type" value="Genomic_DNA"/>
</dbReference>
<dbReference type="Gene3D" id="2.60.120.200">
    <property type="match status" value="1"/>
</dbReference>
<reference evidence="1" key="1">
    <citation type="submission" date="2021-02" db="EMBL/GenBank/DDBJ databases">
        <authorList>
            <person name="Han P."/>
        </authorList>
    </citation>
    <scope>NUCLEOTIDE SEQUENCE</scope>
    <source>
        <strain evidence="1">Candidatus Nitrosotenuis uzonensis 5A</strain>
    </source>
</reference>
<evidence type="ECO:0000313" key="2">
    <source>
        <dbReference type="Proteomes" id="UP000655759"/>
    </source>
</evidence>
<dbReference type="Proteomes" id="UP000655759">
    <property type="component" value="Unassembled WGS sequence"/>
</dbReference>
<dbReference type="AlphaFoldDB" id="A0A812F436"/>
<gene>
    <name evidence="1" type="ORF">NUZ5A_20237</name>
</gene>
<comment type="caution">
    <text evidence="1">The sequence shown here is derived from an EMBL/GenBank/DDBJ whole genome shotgun (WGS) entry which is preliminary data.</text>
</comment>
<name>A0A812F436_9ARCH</name>
<proteinExistence type="predicted"/>
<evidence type="ECO:0000313" key="1">
    <source>
        <dbReference type="EMBL" id="CAE6486950.1"/>
    </source>
</evidence>
<organism evidence="1 2">
    <name type="scientific">Candidatus Nitrosotenuis uzonensis</name>
    <dbReference type="NCBI Taxonomy" id="1407055"/>
    <lineage>
        <taxon>Archaea</taxon>
        <taxon>Nitrososphaerota</taxon>
        <taxon>Candidatus Nitrosotenuis</taxon>
    </lineage>
</organism>
<protein>
    <submittedName>
        <fullName evidence="1">Uncharacterized protein</fullName>
    </submittedName>
</protein>